<name>A0A699I1C6_TANCI</name>
<evidence type="ECO:0000313" key="1">
    <source>
        <dbReference type="EMBL" id="GEZ03480.1"/>
    </source>
</evidence>
<proteinExistence type="predicted"/>
<sequence length="200" mass="23688">MRLQLTNYGFKFNKIPLYCDNKSAVALCCNNVQHSRAKHMDIHYHFIKEQVESGIMELYFARTELQLADIFPKPLPREIFNFLIDKLGMKSMSPETLKHLVEETNERWFKLDKKKRFKLTLEVFRDIFQICPRVRGQDFDALPFEEDTENRLDIRKCNRRIPRGLKPREPTFQVVLDALALTPCYSAFLITADVPEVYMH</sequence>
<comment type="caution">
    <text evidence="1">The sequence shown here is derived from an EMBL/GenBank/DDBJ whole genome shotgun (WGS) entry which is preliminary data.</text>
</comment>
<dbReference type="AlphaFoldDB" id="A0A699I1C6"/>
<dbReference type="EMBL" id="BKCJ010234129">
    <property type="protein sequence ID" value="GEZ03480.1"/>
    <property type="molecule type" value="Genomic_DNA"/>
</dbReference>
<accession>A0A699I1C6</accession>
<dbReference type="CDD" id="cd09272">
    <property type="entry name" value="RNase_HI_RT_Ty1"/>
    <property type="match status" value="1"/>
</dbReference>
<reference evidence="1" key="1">
    <citation type="journal article" date="2019" name="Sci. Rep.">
        <title>Draft genome of Tanacetum cinerariifolium, the natural source of mosquito coil.</title>
        <authorList>
            <person name="Yamashiro T."/>
            <person name="Shiraishi A."/>
            <person name="Satake H."/>
            <person name="Nakayama K."/>
        </authorList>
    </citation>
    <scope>NUCLEOTIDE SEQUENCE</scope>
</reference>
<organism evidence="1">
    <name type="scientific">Tanacetum cinerariifolium</name>
    <name type="common">Dalmatian daisy</name>
    <name type="synonym">Chrysanthemum cinerariifolium</name>
    <dbReference type="NCBI Taxonomy" id="118510"/>
    <lineage>
        <taxon>Eukaryota</taxon>
        <taxon>Viridiplantae</taxon>
        <taxon>Streptophyta</taxon>
        <taxon>Embryophyta</taxon>
        <taxon>Tracheophyta</taxon>
        <taxon>Spermatophyta</taxon>
        <taxon>Magnoliopsida</taxon>
        <taxon>eudicotyledons</taxon>
        <taxon>Gunneridae</taxon>
        <taxon>Pentapetalae</taxon>
        <taxon>asterids</taxon>
        <taxon>campanulids</taxon>
        <taxon>Asterales</taxon>
        <taxon>Asteraceae</taxon>
        <taxon>Asteroideae</taxon>
        <taxon>Anthemideae</taxon>
        <taxon>Anthemidinae</taxon>
        <taxon>Tanacetum</taxon>
    </lineage>
</organism>
<gene>
    <name evidence="1" type="ORF">Tci_475453</name>
</gene>
<protein>
    <submittedName>
        <fullName evidence="1">Ribonuclease H</fullName>
    </submittedName>
</protein>